<evidence type="ECO:0000256" key="2">
    <source>
        <dbReference type="ARBA" id="ARBA00023002"/>
    </source>
</evidence>
<sequence length="836" mass="91276">MSSAMLYTMDAVPYALSNFPSVMEAGGAVSCRFVPEDPSWPLETQWNALNSSIGGRLIKTVPLAHVCFEPNHDADACEAVQTLYNEIQPRIDDPASIISAYFTNDSCNPFLADDGYTCTLGNLAPYAINVSDASSVVAGINFARDHNLRLTIKNTGHDFLGRSTGRGALELWTHYLDAIEFSNYSSPHYTGPAVRMGAGIQSFEVSQAAQERGLRVVGGFCPTVGIAGGWLQGGGHGPLGSRYGLGADNVLEFEVVTVNGQHLVATPTQNEDLFWALSGGGPGNFAIALSVTLKAHPDGKVAGAQWIMPNTDNDAFWKVLDIWLKHWVILDLLPGLSIASAFNEQMFILNYASWPDASAEQLSAAFIPFFEEIKDLPVQFTVNETAEHDTWRDHFQYFTQFPYDTHNTNGGRFIPRTLVRDHRDELLSTFRSIVTNTTAGVGMIGGNYTYLNTGASPGSNAVNPPWRDALFSTNIIIEMAVDAPYSVARDDLAQMNMYQDQLRALTPGGGSYMSESTYNNPNWKQDYYGSTYDKLLRIKHKYDPEGILWASVAVASDEVWTLEDDGRLLQHPDSLLAFYESDRMAEKIVLISGANRGIGRGLLEVYLAKPNLTVIAANRNPSHPSSQSLHDLPLGPGSRLLVVKVDGSVESDAMDAIKKLTTEHDGVDHLDIVIANAGIANKYPKVSEVKTSDLLDHLAPNVLGTIRLFQATLPLLQKSNSPTWVTVGSDAGCIQVSDSLLNLTPFPNAAYAPTKIAVHWLTKKINAEEGWLNAFVVNPGFCQTDLGNMAANLAGLEKAFLPVSESCPKMVELIDSATKESHGGRLWNYDGKEMEW</sequence>
<feature type="domain" description="FAD-binding PCMH-type" evidence="3">
    <location>
        <begin position="120"/>
        <end position="298"/>
    </location>
</feature>
<dbReference type="InterPro" id="IPR016169">
    <property type="entry name" value="FAD-bd_PCMH_sub2"/>
</dbReference>
<evidence type="ECO:0000256" key="1">
    <source>
        <dbReference type="ARBA" id="ARBA00005466"/>
    </source>
</evidence>
<comment type="caution">
    <text evidence="4">The sequence shown here is derived from an EMBL/GenBank/DDBJ whole genome shotgun (WGS) entry which is preliminary data.</text>
</comment>
<dbReference type="InterPro" id="IPR036291">
    <property type="entry name" value="NAD(P)-bd_dom_sf"/>
</dbReference>
<dbReference type="Pfam" id="PF01565">
    <property type="entry name" value="FAD_binding_4"/>
    <property type="match status" value="1"/>
</dbReference>
<organism evidence="4 5">
    <name type="scientific">Xylaria arbuscula</name>
    <dbReference type="NCBI Taxonomy" id="114810"/>
    <lineage>
        <taxon>Eukaryota</taxon>
        <taxon>Fungi</taxon>
        <taxon>Dikarya</taxon>
        <taxon>Ascomycota</taxon>
        <taxon>Pezizomycotina</taxon>
        <taxon>Sordariomycetes</taxon>
        <taxon>Xylariomycetidae</taxon>
        <taxon>Xylariales</taxon>
        <taxon>Xylariaceae</taxon>
        <taxon>Xylaria</taxon>
    </lineage>
</organism>
<dbReference type="InterPro" id="IPR002347">
    <property type="entry name" value="SDR_fam"/>
</dbReference>
<accession>A0A9W8NPD0</accession>
<dbReference type="SUPFAM" id="SSF56176">
    <property type="entry name" value="FAD-binding/transporter-associated domain-like"/>
    <property type="match status" value="1"/>
</dbReference>
<dbReference type="InterPro" id="IPR012951">
    <property type="entry name" value="BBE"/>
</dbReference>
<dbReference type="SUPFAM" id="SSF51735">
    <property type="entry name" value="NAD(P)-binding Rossmann-fold domains"/>
    <property type="match status" value="1"/>
</dbReference>
<dbReference type="Gene3D" id="3.40.50.720">
    <property type="entry name" value="NAD(P)-binding Rossmann-like Domain"/>
    <property type="match status" value="1"/>
</dbReference>
<dbReference type="GO" id="GO:0016491">
    <property type="term" value="F:oxidoreductase activity"/>
    <property type="evidence" value="ECO:0007669"/>
    <property type="project" value="UniProtKB-KW"/>
</dbReference>
<comment type="similarity">
    <text evidence="1">Belongs to the oxygen-dependent FAD-linked oxidoreductase family.</text>
</comment>
<dbReference type="PANTHER" id="PTHR13878:SF91">
    <property type="entry name" value="FAD BINDING DOMAIN PROTEIN (AFU_ORTHOLOGUE AFUA_6G12070)-RELATED"/>
    <property type="match status" value="1"/>
</dbReference>
<dbReference type="Proteomes" id="UP001148614">
    <property type="component" value="Unassembled WGS sequence"/>
</dbReference>
<proteinExistence type="inferred from homology"/>
<name>A0A9W8NPD0_9PEZI</name>
<dbReference type="GO" id="GO:0071949">
    <property type="term" value="F:FAD binding"/>
    <property type="evidence" value="ECO:0007669"/>
    <property type="project" value="InterPro"/>
</dbReference>
<dbReference type="VEuPathDB" id="FungiDB:F4678DRAFT_465139"/>
<reference evidence="4" key="1">
    <citation type="submission" date="2022-07" db="EMBL/GenBank/DDBJ databases">
        <title>Genome Sequence of Xylaria arbuscula.</title>
        <authorList>
            <person name="Buettner E."/>
        </authorList>
    </citation>
    <scope>NUCLEOTIDE SEQUENCE</scope>
    <source>
        <strain evidence="4">VT107</strain>
    </source>
</reference>
<dbReference type="InterPro" id="IPR016166">
    <property type="entry name" value="FAD-bd_PCMH"/>
</dbReference>
<dbReference type="InterPro" id="IPR050432">
    <property type="entry name" value="FAD-linked_Oxidoreductases_BP"/>
</dbReference>
<protein>
    <recommendedName>
        <fullName evidence="3">FAD-binding PCMH-type domain-containing protein</fullName>
    </recommendedName>
</protein>
<dbReference type="PRINTS" id="PR00081">
    <property type="entry name" value="GDHRDH"/>
</dbReference>
<dbReference type="InterPro" id="IPR036318">
    <property type="entry name" value="FAD-bd_PCMH-like_sf"/>
</dbReference>
<dbReference type="Pfam" id="PF08031">
    <property type="entry name" value="BBE"/>
    <property type="match status" value="1"/>
</dbReference>
<dbReference type="PANTHER" id="PTHR13878">
    <property type="entry name" value="GULONOLACTONE OXIDASE"/>
    <property type="match status" value="1"/>
</dbReference>
<dbReference type="PROSITE" id="PS51387">
    <property type="entry name" value="FAD_PCMH"/>
    <property type="match status" value="1"/>
</dbReference>
<dbReference type="Pfam" id="PF00106">
    <property type="entry name" value="adh_short"/>
    <property type="match status" value="1"/>
</dbReference>
<dbReference type="VEuPathDB" id="FungiDB:F4678DRAFT_430879"/>
<evidence type="ECO:0000259" key="3">
    <source>
        <dbReference type="PROSITE" id="PS51387"/>
    </source>
</evidence>
<keyword evidence="5" id="KW-1185">Reference proteome</keyword>
<evidence type="ECO:0000313" key="4">
    <source>
        <dbReference type="EMBL" id="KAJ3580172.1"/>
    </source>
</evidence>
<dbReference type="Gene3D" id="3.30.465.10">
    <property type="match status" value="2"/>
</dbReference>
<keyword evidence="2" id="KW-0560">Oxidoreductase</keyword>
<gene>
    <name evidence="4" type="ORF">NPX13_g391</name>
</gene>
<dbReference type="EMBL" id="JANPWZ010000024">
    <property type="protein sequence ID" value="KAJ3580172.1"/>
    <property type="molecule type" value="Genomic_DNA"/>
</dbReference>
<dbReference type="AlphaFoldDB" id="A0A9W8NPD0"/>
<dbReference type="InterPro" id="IPR006094">
    <property type="entry name" value="Oxid_FAD_bind_N"/>
</dbReference>
<evidence type="ECO:0000313" key="5">
    <source>
        <dbReference type="Proteomes" id="UP001148614"/>
    </source>
</evidence>